<name>A0A8S3R3H5_MYTED</name>
<proteinExistence type="predicted"/>
<organism evidence="1 2">
    <name type="scientific">Mytilus edulis</name>
    <name type="common">Blue mussel</name>
    <dbReference type="NCBI Taxonomy" id="6550"/>
    <lineage>
        <taxon>Eukaryota</taxon>
        <taxon>Metazoa</taxon>
        <taxon>Spiralia</taxon>
        <taxon>Lophotrochozoa</taxon>
        <taxon>Mollusca</taxon>
        <taxon>Bivalvia</taxon>
        <taxon>Autobranchia</taxon>
        <taxon>Pteriomorphia</taxon>
        <taxon>Mytilida</taxon>
        <taxon>Mytiloidea</taxon>
        <taxon>Mytilidae</taxon>
        <taxon>Mytilinae</taxon>
        <taxon>Mytilus</taxon>
    </lineage>
</organism>
<comment type="caution">
    <text evidence="1">The sequence shown here is derived from an EMBL/GenBank/DDBJ whole genome shotgun (WGS) entry which is preliminary data.</text>
</comment>
<evidence type="ECO:0000313" key="2">
    <source>
        <dbReference type="Proteomes" id="UP000683360"/>
    </source>
</evidence>
<sequence length="526" mass="61880">MYRRTKKPLESCQYYERAGHFEKAIDVLLEHKQFENAIHALNRYERLKKDDPHPERPKLHKLRDNQTVDQINRNAAVYYHKQKDRDEMKKALNRIHDIHFRVKFLKERFDGNNDYIKLAASIYLENGQRRKAGSLYFEYGYTKEAIQLFKKDKETYMIGKCLLLQSIMDITLKADGSAICTPSTSVDEVRVRHQWYTRNNCKRPFGKKQKWFSEVTKAIDEQLQKVWASITLIGKSQNTEGRSTLFRRGNLSSSNDAFLQLIRLDIQNVKLENVLNKCNTDLDLNEKQKLILDEFERSYSAFTKCRTLIDDLVYAVQRRGIVTPIIDLLKFLNVSQQMKMYFDSEFHKFRKSSRMRGNSVARCFEVLTFHKMFGMKHNVNNYHTNLEEKVLDELKNGILNRHGAISCGFISNVSIKTPYVMSVVRSFSQSLDSLNIFHNPYIAFLKFCKFIDRMKIPQTDETIPELSLLLIWIKYFIFVGFSIHSKVFDVRNSGKHCYFVVPSSYFTVLDFIEKAFLIPTVKQLKS</sequence>
<keyword evidence="2" id="KW-1185">Reference proteome</keyword>
<dbReference type="EMBL" id="CAJPWZ010000930">
    <property type="protein sequence ID" value="CAG2203731.1"/>
    <property type="molecule type" value="Genomic_DNA"/>
</dbReference>
<evidence type="ECO:0000313" key="1">
    <source>
        <dbReference type="EMBL" id="CAG2203731.1"/>
    </source>
</evidence>
<accession>A0A8S3R3H5</accession>
<dbReference type="Proteomes" id="UP000683360">
    <property type="component" value="Unassembled WGS sequence"/>
</dbReference>
<dbReference type="AlphaFoldDB" id="A0A8S3R3H5"/>
<reference evidence="1" key="1">
    <citation type="submission" date="2021-03" db="EMBL/GenBank/DDBJ databases">
        <authorList>
            <person name="Bekaert M."/>
        </authorList>
    </citation>
    <scope>NUCLEOTIDE SEQUENCE</scope>
</reference>
<gene>
    <name evidence="1" type="ORF">MEDL_18221</name>
</gene>
<protein>
    <submittedName>
        <fullName evidence="1">Uncharacterized protein</fullName>
    </submittedName>
</protein>